<organism evidence="6 8">
    <name type="scientific">Smittium megazygosporum</name>
    <dbReference type="NCBI Taxonomy" id="133381"/>
    <lineage>
        <taxon>Eukaryota</taxon>
        <taxon>Fungi</taxon>
        <taxon>Fungi incertae sedis</taxon>
        <taxon>Zoopagomycota</taxon>
        <taxon>Kickxellomycotina</taxon>
        <taxon>Harpellomycetes</taxon>
        <taxon>Harpellales</taxon>
        <taxon>Legeriomycetaceae</taxon>
        <taxon>Smittium</taxon>
    </lineage>
</organism>
<dbReference type="GO" id="GO:0005634">
    <property type="term" value="C:nucleus"/>
    <property type="evidence" value="ECO:0007669"/>
    <property type="project" value="TreeGrafter"/>
</dbReference>
<dbReference type="Proteomes" id="UP000245609">
    <property type="component" value="Unassembled WGS sequence"/>
</dbReference>
<keyword evidence="3" id="KW-0411">Iron-sulfur</keyword>
<dbReference type="InterPro" id="IPR002109">
    <property type="entry name" value="Glutaredoxin"/>
</dbReference>
<gene>
    <name evidence="7" type="ORF">BB560_005297</name>
    <name evidence="6" type="ORF">BB560_006750</name>
</gene>
<dbReference type="EMBL" id="MBFS01002086">
    <property type="protein sequence ID" value="PVV00327.1"/>
    <property type="molecule type" value="Genomic_DNA"/>
</dbReference>
<dbReference type="FunFam" id="3.40.30.10:FF:000012">
    <property type="entry name" value="Monothiol glutaredoxin"/>
    <property type="match status" value="1"/>
</dbReference>
<keyword evidence="1" id="KW-0479">Metal-binding</keyword>
<proteinExistence type="predicted"/>
<comment type="caution">
    <text evidence="6">The sequence shown here is derived from an EMBL/GenBank/DDBJ whole genome shotgun (WGS) entry which is preliminary data.</text>
</comment>
<protein>
    <submittedName>
        <fullName evidence="6">Uncharacterized protein</fullName>
    </submittedName>
</protein>
<keyword evidence="2" id="KW-0408">Iron</keyword>
<evidence type="ECO:0000313" key="8">
    <source>
        <dbReference type="Proteomes" id="UP000245609"/>
    </source>
</evidence>
<dbReference type="PANTHER" id="PTHR10293:SF73">
    <property type="entry name" value="GLUTAREDOXIN-3"/>
    <property type="match status" value="1"/>
</dbReference>
<evidence type="ECO:0000256" key="2">
    <source>
        <dbReference type="ARBA" id="ARBA00023004"/>
    </source>
</evidence>
<dbReference type="NCBIfam" id="TIGR00365">
    <property type="entry name" value="Grx4 family monothiol glutaredoxin"/>
    <property type="match status" value="1"/>
</dbReference>
<dbReference type="OrthoDB" id="415696at2759"/>
<evidence type="ECO:0000256" key="3">
    <source>
        <dbReference type="ARBA" id="ARBA00023014"/>
    </source>
</evidence>
<evidence type="ECO:0000259" key="5">
    <source>
        <dbReference type="Pfam" id="PF00462"/>
    </source>
</evidence>
<dbReference type="GO" id="GO:0046872">
    <property type="term" value="F:metal ion binding"/>
    <property type="evidence" value="ECO:0007669"/>
    <property type="project" value="UniProtKB-KW"/>
</dbReference>
<feature type="domain" description="Glutaredoxin" evidence="5">
    <location>
        <begin position="138"/>
        <end position="199"/>
    </location>
</feature>
<evidence type="ECO:0000256" key="1">
    <source>
        <dbReference type="ARBA" id="ARBA00022723"/>
    </source>
</evidence>
<dbReference type="GO" id="GO:0005829">
    <property type="term" value="C:cytosol"/>
    <property type="evidence" value="ECO:0007669"/>
    <property type="project" value="TreeGrafter"/>
</dbReference>
<evidence type="ECO:0000259" key="4">
    <source>
        <dbReference type="Pfam" id="PF00085"/>
    </source>
</evidence>
<dbReference type="Pfam" id="PF00085">
    <property type="entry name" value="Thioredoxin"/>
    <property type="match status" value="1"/>
</dbReference>
<feature type="domain" description="Thioredoxin" evidence="4">
    <location>
        <begin position="9"/>
        <end position="85"/>
    </location>
</feature>
<dbReference type="CDD" id="cd03028">
    <property type="entry name" value="GRX_PICOT_like"/>
    <property type="match status" value="1"/>
</dbReference>
<dbReference type="Gene3D" id="3.40.30.10">
    <property type="entry name" value="Glutaredoxin"/>
    <property type="match status" value="2"/>
</dbReference>
<dbReference type="Pfam" id="PF00462">
    <property type="entry name" value="Glutaredoxin"/>
    <property type="match status" value="1"/>
</dbReference>
<dbReference type="STRING" id="133381.A0A2T9Y1W8"/>
<dbReference type="InterPro" id="IPR036249">
    <property type="entry name" value="Thioredoxin-like_sf"/>
</dbReference>
<dbReference type="PROSITE" id="PS51354">
    <property type="entry name" value="GLUTAREDOXIN_2"/>
    <property type="match status" value="1"/>
</dbReference>
<reference evidence="6 8" key="1">
    <citation type="journal article" date="2018" name="MBio">
        <title>Comparative Genomics Reveals the Core Gene Toolbox for the Fungus-Insect Symbiosis.</title>
        <authorList>
            <person name="Wang Y."/>
            <person name="Stata M."/>
            <person name="Wang W."/>
            <person name="Stajich J.E."/>
            <person name="White M.M."/>
            <person name="Moncalvo J.M."/>
        </authorList>
    </citation>
    <scope>NUCLEOTIDE SEQUENCE [LARGE SCALE GENOMIC DNA]</scope>
    <source>
        <strain evidence="6 8">SC-DP-2</strain>
    </source>
</reference>
<dbReference type="InterPro" id="IPR013766">
    <property type="entry name" value="Thioredoxin_domain"/>
</dbReference>
<dbReference type="AlphaFoldDB" id="A0A2T9Y1W8"/>
<dbReference type="GO" id="GO:0051536">
    <property type="term" value="F:iron-sulfur cluster binding"/>
    <property type="evidence" value="ECO:0007669"/>
    <property type="project" value="UniProtKB-KW"/>
</dbReference>
<sequence length="227" mass="25086">MKHLQTEGANKINVLLFVATWVESCKQVEQMISVLAQSHPIADFFKLDADVFEGAVEAYGIEAVPSVLFVRGKTVLGQVEGVNPVQLNLVVDKLLGSKKPEDQLPVPNAAPVAVKVESKEQIIERIEKLLASQPVFAFIKGTPNNPRCGFSRRLVNILKSADISFGYFDILTDEGIRQELKEYSNWPTYPQLYIESELVGGIDIVEEMVANDELVDIVPESARLSSS</sequence>
<dbReference type="SUPFAM" id="SSF52833">
    <property type="entry name" value="Thioredoxin-like"/>
    <property type="match status" value="2"/>
</dbReference>
<name>A0A2T9Y1W8_9FUNG</name>
<evidence type="ECO:0000313" key="6">
    <source>
        <dbReference type="EMBL" id="PVU86349.1"/>
    </source>
</evidence>
<dbReference type="EMBL" id="MBFS01003499">
    <property type="protein sequence ID" value="PVU86349.1"/>
    <property type="molecule type" value="Genomic_DNA"/>
</dbReference>
<dbReference type="GO" id="GO:0006879">
    <property type="term" value="P:intracellular iron ion homeostasis"/>
    <property type="evidence" value="ECO:0007669"/>
    <property type="project" value="TreeGrafter"/>
</dbReference>
<dbReference type="PANTHER" id="PTHR10293">
    <property type="entry name" value="GLUTAREDOXIN FAMILY MEMBER"/>
    <property type="match status" value="1"/>
</dbReference>
<keyword evidence="8" id="KW-1185">Reference proteome</keyword>
<dbReference type="GO" id="GO:0015036">
    <property type="term" value="F:disulfide oxidoreductase activity"/>
    <property type="evidence" value="ECO:0007669"/>
    <property type="project" value="UniProtKB-ARBA"/>
</dbReference>
<dbReference type="InterPro" id="IPR004480">
    <property type="entry name" value="Monothiol_GRX-rel"/>
</dbReference>
<dbReference type="InterPro" id="IPR033658">
    <property type="entry name" value="GRX_PICOT-like"/>
</dbReference>
<evidence type="ECO:0000313" key="7">
    <source>
        <dbReference type="EMBL" id="PVV00327.1"/>
    </source>
</evidence>
<accession>A0A2T9Y1W8</accession>